<reference evidence="2" key="1">
    <citation type="submission" date="2021-02" db="EMBL/GenBank/DDBJ databases">
        <authorList>
            <person name="Nowell W R."/>
        </authorList>
    </citation>
    <scope>NUCLEOTIDE SEQUENCE</scope>
</reference>
<proteinExistence type="inferred from homology"/>
<dbReference type="InterPro" id="IPR036188">
    <property type="entry name" value="FAD/NAD-bd_sf"/>
</dbReference>
<organism evidence="2 3">
    <name type="scientific">Adineta steineri</name>
    <dbReference type="NCBI Taxonomy" id="433720"/>
    <lineage>
        <taxon>Eukaryota</taxon>
        <taxon>Metazoa</taxon>
        <taxon>Spiralia</taxon>
        <taxon>Gnathifera</taxon>
        <taxon>Rotifera</taxon>
        <taxon>Eurotatoria</taxon>
        <taxon>Bdelloidea</taxon>
        <taxon>Adinetida</taxon>
        <taxon>Adinetidae</taxon>
        <taxon>Adineta</taxon>
    </lineage>
</organism>
<dbReference type="AlphaFoldDB" id="A0A820QTA1"/>
<dbReference type="GO" id="GO:0050660">
    <property type="term" value="F:flavin adenine dinucleotide binding"/>
    <property type="evidence" value="ECO:0007669"/>
    <property type="project" value="TreeGrafter"/>
</dbReference>
<evidence type="ECO:0000256" key="1">
    <source>
        <dbReference type="ARBA" id="ARBA00007532"/>
    </source>
</evidence>
<dbReference type="Gene3D" id="3.50.50.60">
    <property type="entry name" value="FAD/NAD(P)-binding domain"/>
    <property type="match status" value="2"/>
</dbReference>
<gene>
    <name evidence="2" type="ORF">KXQ929_LOCUS52379</name>
</gene>
<dbReference type="PANTHER" id="PTHR22912:SF151">
    <property type="entry name" value="DIHYDROLIPOYL DEHYDROGENASE, MITOCHONDRIAL"/>
    <property type="match status" value="1"/>
</dbReference>
<comment type="similarity">
    <text evidence="1">Belongs to the class-I pyridine nucleotide-disulfide oxidoreductase family.</text>
</comment>
<dbReference type="GO" id="GO:0045252">
    <property type="term" value="C:oxoglutarate dehydrogenase complex"/>
    <property type="evidence" value="ECO:0007669"/>
    <property type="project" value="TreeGrafter"/>
</dbReference>
<dbReference type="InterPro" id="IPR050151">
    <property type="entry name" value="Class-I_Pyr_Nuc-Dis_Oxidored"/>
</dbReference>
<name>A0A820QTA1_9BILA</name>
<dbReference type="GO" id="GO:0006103">
    <property type="term" value="P:2-oxoglutarate metabolic process"/>
    <property type="evidence" value="ECO:0007669"/>
    <property type="project" value="TreeGrafter"/>
</dbReference>
<evidence type="ECO:0008006" key="4">
    <source>
        <dbReference type="Google" id="ProtNLM"/>
    </source>
</evidence>
<dbReference type="PANTHER" id="PTHR22912">
    <property type="entry name" value="DISULFIDE OXIDOREDUCTASE"/>
    <property type="match status" value="1"/>
</dbReference>
<feature type="non-terminal residue" evidence="2">
    <location>
        <position position="96"/>
    </location>
</feature>
<dbReference type="Proteomes" id="UP000663868">
    <property type="component" value="Unassembled WGS sequence"/>
</dbReference>
<comment type="caution">
    <text evidence="2">The sequence shown here is derived from an EMBL/GenBank/DDBJ whole genome shotgun (WGS) entry which is preliminary data.</text>
</comment>
<protein>
    <recommendedName>
        <fullName evidence="4">Dihydrolipoyl dehydrogenase</fullName>
    </recommendedName>
</protein>
<evidence type="ECO:0000313" key="2">
    <source>
        <dbReference type="EMBL" id="CAF4424097.1"/>
    </source>
</evidence>
<dbReference type="GO" id="GO:0004148">
    <property type="term" value="F:dihydrolipoyl dehydrogenase (NADH) activity"/>
    <property type="evidence" value="ECO:0007669"/>
    <property type="project" value="TreeGrafter"/>
</dbReference>
<accession>A0A820QTA1</accession>
<dbReference type="GO" id="GO:0005739">
    <property type="term" value="C:mitochondrion"/>
    <property type="evidence" value="ECO:0007669"/>
    <property type="project" value="TreeGrafter"/>
</dbReference>
<evidence type="ECO:0000313" key="3">
    <source>
        <dbReference type="Proteomes" id="UP000663868"/>
    </source>
</evidence>
<sequence length="96" mass="10231">VKGLTGGVAYLFKSNKVTGIRGYGSVSGPGQVIVKKEDGSNETLNAKNILLAVGSEVTPFPGIDIDEETIVSSTGALSFKQVSKKNGFNWCRCYWT</sequence>
<dbReference type="SUPFAM" id="SSF51905">
    <property type="entry name" value="FAD/NAD(P)-binding domain"/>
    <property type="match status" value="1"/>
</dbReference>
<dbReference type="EMBL" id="CAJOBB010027615">
    <property type="protein sequence ID" value="CAF4424097.1"/>
    <property type="molecule type" value="Genomic_DNA"/>
</dbReference>